<sequence>MTDREYEKMMVEAVNGGVDIGHVMHVLNTKIAVAEQMVESLYETRRELINRFNLNKCEHEFDYNPKDMYGQCIKCGVQRHA</sequence>
<dbReference type="Proteomes" id="UP000223204">
    <property type="component" value="Segment"/>
</dbReference>
<proteinExistence type="predicted"/>
<reference evidence="1 2" key="1">
    <citation type="submission" date="2016-11" db="EMBL/GenBank/DDBJ databases">
        <title>Biological and genomic characterization of a historic collection of therapeutic Escherichia coli bacteriophage.</title>
        <authorList>
            <person name="Baig A."/>
            <person name="Colom J."/>
            <person name="Atterbury R."/>
            <person name="Barrow P."/>
        </authorList>
    </citation>
    <scope>NUCLEOTIDE SEQUENCE [LARGE SCALE GENOMIC DNA]</scope>
</reference>
<protein>
    <submittedName>
        <fullName evidence="1">Uncharacterized protein</fullName>
    </submittedName>
</protein>
<organism evidence="1 2">
    <name type="scientific">Escherichia phage G_AB-2017</name>
    <dbReference type="NCBI Taxonomy" id="1933113"/>
    <lineage>
        <taxon>Viruses</taxon>
        <taxon>Duplodnaviria</taxon>
        <taxon>Heunggongvirae</taxon>
        <taxon>Uroviricota</taxon>
        <taxon>Caudoviricetes</taxon>
        <taxon>Sarkviridae</taxon>
        <taxon>Guernseyvirinae</taxon>
        <taxon>Kagunavirus</taxon>
        <taxon>Kagunavirus GAB2017</taxon>
    </lineage>
</organism>
<gene>
    <name evidence="1" type="ORF">G_32</name>
</gene>
<evidence type="ECO:0000313" key="1">
    <source>
        <dbReference type="EMBL" id="AQN31789.1"/>
    </source>
</evidence>
<accession>A0A1Q1PUN7</accession>
<keyword evidence="2" id="KW-1185">Reference proteome</keyword>
<name>A0A1Q1PUN7_9CAUD</name>
<evidence type="ECO:0000313" key="2">
    <source>
        <dbReference type="Proteomes" id="UP000223204"/>
    </source>
</evidence>
<dbReference type="EMBL" id="KY295895">
    <property type="protein sequence ID" value="AQN31789.1"/>
    <property type="molecule type" value="Genomic_DNA"/>
</dbReference>